<evidence type="ECO:0000256" key="2">
    <source>
        <dbReference type="SAM" id="SignalP"/>
    </source>
</evidence>
<dbReference type="Proteomes" id="UP001331561">
    <property type="component" value="Unassembled WGS sequence"/>
</dbReference>
<dbReference type="PANTHER" id="PTHR37423">
    <property type="entry name" value="SOLUBLE LYTIC MUREIN TRANSGLYCOSYLASE-RELATED"/>
    <property type="match status" value="1"/>
</dbReference>
<feature type="signal peptide" evidence="2">
    <location>
        <begin position="1"/>
        <end position="23"/>
    </location>
</feature>
<comment type="caution">
    <text evidence="4">The sequence shown here is derived from an EMBL/GenBank/DDBJ whole genome shotgun (WGS) entry which is preliminary data.</text>
</comment>
<dbReference type="Gene3D" id="1.10.530.10">
    <property type="match status" value="1"/>
</dbReference>
<keyword evidence="2" id="KW-0732">Signal</keyword>
<reference evidence="4 5" key="1">
    <citation type="submission" date="2024-01" db="EMBL/GenBank/DDBJ databases">
        <title>Uliginosibacterium soil sp. nov.</title>
        <authorList>
            <person name="Lv Y."/>
        </authorList>
    </citation>
    <scope>NUCLEOTIDE SEQUENCE [LARGE SCALE GENOMIC DNA]</scope>
    <source>
        <strain evidence="4 5">H3</strain>
    </source>
</reference>
<accession>A0ABU6JZ14</accession>
<dbReference type="PANTHER" id="PTHR37423:SF2">
    <property type="entry name" value="MEMBRANE-BOUND LYTIC MUREIN TRANSGLYCOSYLASE C"/>
    <property type="match status" value="1"/>
</dbReference>
<keyword evidence="4" id="KW-0456">Lyase</keyword>
<gene>
    <name evidence="4" type="ORF">VVD49_01685</name>
</gene>
<dbReference type="EMBL" id="JAYXHS010000001">
    <property type="protein sequence ID" value="MEC5384412.1"/>
    <property type="molecule type" value="Genomic_DNA"/>
</dbReference>
<dbReference type="Pfam" id="PF01464">
    <property type="entry name" value="SLT"/>
    <property type="match status" value="1"/>
</dbReference>
<dbReference type="InterPro" id="IPR008258">
    <property type="entry name" value="Transglycosylase_SLT_dom_1"/>
</dbReference>
<protein>
    <submittedName>
        <fullName evidence="4">Lytic transglycosylase domain-containing protein</fullName>
        <ecNumber evidence="4">4.2.2.n1</ecNumber>
    </submittedName>
</protein>
<dbReference type="SUPFAM" id="SSF53955">
    <property type="entry name" value="Lysozyme-like"/>
    <property type="match status" value="1"/>
</dbReference>
<feature type="chain" id="PRO_5045647945" evidence="2">
    <location>
        <begin position="24"/>
        <end position="207"/>
    </location>
</feature>
<feature type="domain" description="Transglycosylase SLT" evidence="3">
    <location>
        <begin position="81"/>
        <end position="177"/>
    </location>
</feature>
<organism evidence="4 5">
    <name type="scientific">Uliginosibacterium silvisoli</name>
    <dbReference type="NCBI Taxonomy" id="3114758"/>
    <lineage>
        <taxon>Bacteria</taxon>
        <taxon>Pseudomonadati</taxon>
        <taxon>Pseudomonadota</taxon>
        <taxon>Betaproteobacteria</taxon>
        <taxon>Rhodocyclales</taxon>
        <taxon>Zoogloeaceae</taxon>
        <taxon>Uliginosibacterium</taxon>
    </lineage>
</organism>
<keyword evidence="5" id="KW-1185">Reference proteome</keyword>
<evidence type="ECO:0000313" key="5">
    <source>
        <dbReference type="Proteomes" id="UP001331561"/>
    </source>
</evidence>
<dbReference type="CDD" id="cd00254">
    <property type="entry name" value="LT-like"/>
    <property type="match status" value="1"/>
</dbReference>
<sequence>MRRTLLRAAFALVLFADVQTASADIYTFIDDNGVPNFSDRKTDPRATLFWRDPNGPKGISMDWRPDVLRRPPAAMRPDIDAIASVYGLEPALLAALISVESRYNPRARSPKGAMGLTQLMPATAQRYGVKNAYDVKQNLHGGARYLSDLLVMFNNDVHLALAAFNAGEGAVMKYGRKIPPYAETQRYVPQVLAQLNLLRKHARTHLN</sequence>
<dbReference type="InterPro" id="IPR023346">
    <property type="entry name" value="Lysozyme-like_dom_sf"/>
</dbReference>
<name>A0ABU6JZ14_9RHOO</name>
<evidence type="ECO:0000313" key="4">
    <source>
        <dbReference type="EMBL" id="MEC5384412.1"/>
    </source>
</evidence>
<dbReference type="EC" id="4.2.2.n1" evidence="4"/>
<evidence type="ECO:0000256" key="1">
    <source>
        <dbReference type="ARBA" id="ARBA00007734"/>
    </source>
</evidence>
<comment type="similarity">
    <text evidence="1">Belongs to the transglycosylase Slt family.</text>
</comment>
<proteinExistence type="inferred from homology"/>
<dbReference type="RefSeq" id="WP_327597391.1">
    <property type="nucleotide sequence ID" value="NZ_JAYXHS010000001.1"/>
</dbReference>
<evidence type="ECO:0000259" key="3">
    <source>
        <dbReference type="Pfam" id="PF01464"/>
    </source>
</evidence>
<dbReference type="GO" id="GO:0016829">
    <property type="term" value="F:lyase activity"/>
    <property type="evidence" value="ECO:0007669"/>
    <property type="project" value="UniProtKB-KW"/>
</dbReference>